<reference evidence="1 2" key="1">
    <citation type="journal article" date="2021" name="Plant Biotechnol. J.">
        <title>Multi-omics assisted identification of the key and species-specific regulatory components of drought-tolerant mechanisms in Gossypium stocksii.</title>
        <authorList>
            <person name="Yu D."/>
            <person name="Ke L."/>
            <person name="Zhang D."/>
            <person name="Wu Y."/>
            <person name="Sun Y."/>
            <person name="Mei J."/>
            <person name="Sun J."/>
            <person name="Sun Y."/>
        </authorList>
    </citation>
    <scope>NUCLEOTIDE SEQUENCE [LARGE SCALE GENOMIC DNA]</scope>
    <source>
        <strain evidence="2">cv. E1</strain>
        <tissue evidence="1">Leaf</tissue>
    </source>
</reference>
<proteinExistence type="predicted"/>
<evidence type="ECO:0000313" key="2">
    <source>
        <dbReference type="Proteomes" id="UP000828251"/>
    </source>
</evidence>
<dbReference type="Proteomes" id="UP000828251">
    <property type="component" value="Unassembled WGS sequence"/>
</dbReference>
<dbReference type="AlphaFoldDB" id="A0A9D3V3Z3"/>
<organism evidence="1 2">
    <name type="scientific">Gossypium stocksii</name>
    <dbReference type="NCBI Taxonomy" id="47602"/>
    <lineage>
        <taxon>Eukaryota</taxon>
        <taxon>Viridiplantae</taxon>
        <taxon>Streptophyta</taxon>
        <taxon>Embryophyta</taxon>
        <taxon>Tracheophyta</taxon>
        <taxon>Spermatophyta</taxon>
        <taxon>Magnoliopsida</taxon>
        <taxon>eudicotyledons</taxon>
        <taxon>Gunneridae</taxon>
        <taxon>Pentapetalae</taxon>
        <taxon>rosids</taxon>
        <taxon>malvids</taxon>
        <taxon>Malvales</taxon>
        <taxon>Malvaceae</taxon>
        <taxon>Malvoideae</taxon>
        <taxon>Gossypium</taxon>
    </lineage>
</organism>
<keyword evidence="2" id="KW-1185">Reference proteome</keyword>
<dbReference type="OrthoDB" id="1428630at2759"/>
<comment type="caution">
    <text evidence="1">The sequence shown here is derived from an EMBL/GenBank/DDBJ whole genome shotgun (WGS) entry which is preliminary data.</text>
</comment>
<gene>
    <name evidence="1" type="ORF">J1N35_032743</name>
</gene>
<name>A0A9D3V3Z3_9ROSI</name>
<dbReference type="EMBL" id="JAIQCV010000009">
    <property type="protein sequence ID" value="KAH1067756.1"/>
    <property type="molecule type" value="Genomic_DNA"/>
</dbReference>
<sequence>MRCNIKVFKNPWIPNDTNFYVHFAPLPGMKDLCVKDLFSTSGDGWDEGLVKGLLAPSDVRQVLAVPIAHVSLDDCLIWHFSRKGIYEVKSGYLLVTNTLSSIMNEEFLKWVQIGWVWLEGR</sequence>
<accession>A0A9D3V3Z3</accession>
<evidence type="ECO:0000313" key="1">
    <source>
        <dbReference type="EMBL" id="KAH1067756.1"/>
    </source>
</evidence>
<protein>
    <recommendedName>
        <fullName evidence="3">Reverse transcriptase zinc-binding domain-containing protein</fullName>
    </recommendedName>
</protein>
<evidence type="ECO:0008006" key="3">
    <source>
        <dbReference type="Google" id="ProtNLM"/>
    </source>
</evidence>